<gene>
    <name evidence="4" type="ORF">GLW04_16110</name>
</gene>
<comment type="caution">
    <text evidence="4">The sequence shown here is derived from an EMBL/GenBank/DDBJ whole genome shotgun (WGS) entry which is preliminary data.</text>
</comment>
<evidence type="ECO:0000313" key="4">
    <source>
        <dbReference type="EMBL" id="MYL21428.1"/>
    </source>
</evidence>
<evidence type="ECO:0000256" key="1">
    <source>
        <dbReference type="ARBA" id="ARBA00022801"/>
    </source>
</evidence>
<dbReference type="InterPro" id="IPR023365">
    <property type="entry name" value="Sortase_dom-sf"/>
</dbReference>
<dbReference type="Pfam" id="PF04203">
    <property type="entry name" value="Sortase"/>
    <property type="match status" value="1"/>
</dbReference>
<dbReference type="SUPFAM" id="SSF63817">
    <property type="entry name" value="Sortase"/>
    <property type="match status" value="1"/>
</dbReference>
<dbReference type="CDD" id="cd05828">
    <property type="entry name" value="Sortase_D_1"/>
    <property type="match status" value="1"/>
</dbReference>
<accession>A0A845DWD7</accession>
<dbReference type="NCBIfam" id="TIGR01076">
    <property type="entry name" value="sortase_fam"/>
    <property type="match status" value="1"/>
</dbReference>
<evidence type="ECO:0000256" key="2">
    <source>
        <dbReference type="PIRSR" id="PIRSR605754-1"/>
    </source>
</evidence>
<organism evidence="4 5">
    <name type="scientific">Halobacillus litoralis</name>
    <dbReference type="NCBI Taxonomy" id="45668"/>
    <lineage>
        <taxon>Bacteria</taxon>
        <taxon>Bacillati</taxon>
        <taxon>Bacillota</taxon>
        <taxon>Bacilli</taxon>
        <taxon>Bacillales</taxon>
        <taxon>Bacillaceae</taxon>
        <taxon>Halobacillus</taxon>
    </lineage>
</organism>
<keyword evidence="3" id="KW-1133">Transmembrane helix</keyword>
<feature type="active site" description="Proton donor/acceptor" evidence="2">
    <location>
        <position position="118"/>
    </location>
</feature>
<proteinExistence type="predicted"/>
<dbReference type="InterPro" id="IPR005754">
    <property type="entry name" value="Sortase"/>
</dbReference>
<sequence>MIQKLGVVVLLLGLVLIFWNGFNWWSESRVAVYDAEMQESAYSLESEHPESGDFVAAETVESYQEGDRVGELTIPKLGRRYPVFFGTEDTTLKEGLGLYDTSYTTLPSEKGHTALAGHRETMFRALDDLVPGDFLYVREGNYEYEYQINRTWVTDEGDTSVIVKTVSPTLTLTTCYPFEFIGPAPERLIVQAEFVKKQKLP</sequence>
<dbReference type="AlphaFoldDB" id="A0A845DWD7"/>
<dbReference type="RefSeq" id="WP_160839090.1">
    <property type="nucleotide sequence ID" value="NZ_WMET01000004.1"/>
</dbReference>
<feature type="active site" description="Acyl-thioester intermediate" evidence="2">
    <location>
        <position position="175"/>
    </location>
</feature>
<evidence type="ECO:0000313" key="5">
    <source>
        <dbReference type="Proteomes" id="UP000460949"/>
    </source>
</evidence>
<dbReference type="InterPro" id="IPR041999">
    <property type="entry name" value="Sortase_D_1"/>
</dbReference>
<keyword evidence="3" id="KW-0472">Membrane</keyword>
<name>A0A845DWD7_9BACI</name>
<evidence type="ECO:0000256" key="3">
    <source>
        <dbReference type="SAM" id="Phobius"/>
    </source>
</evidence>
<dbReference type="GO" id="GO:0016787">
    <property type="term" value="F:hydrolase activity"/>
    <property type="evidence" value="ECO:0007669"/>
    <property type="project" value="UniProtKB-KW"/>
</dbReference>
<dbReference type="Proteomes" id="UP000460949">
    <property type="component" value="Unassembled WGS sequence"/>
</dbReference>
<keyword evidence="3" id="KW-0812">Transmembrane</keyword>
<reference evidence="4 5" key="1">
    <citation type="submission" date="2019-11" db="EMBL/GenBank/DDBJ databases">
        <title>Genome sequences of 17 halophilic strains isolated from different environments.</title>
        <authorList>
            <person name="Furrow R.E."/>
        </authorList>
    </citation>
    <scope>NUCLEOTIDE SEQUENCE [LARGE SCALE GENOMIC DNA]</scope>
    <source>
        <strain evidence="4 5">22511_23_Filter</strain>
    </source>
</reference>
<feature type="transmembrane region" description="Helical" evidence="3">
    <location>
        <begin position="7"/>
        <end position="25"/>
    </location>
</feature>
<dbReference type="EMBL" id="WMET01000004">
    <property type="protein sequence ID" value="MYL21428.1"/>
    <property type="molecule type" value="Genomic_DNA"/>
</dbReference>
<keyword evidence="1" id="KW-0378">Hydrolase</keyword>
<protein>
    <submittedName>
        <fullName evidence="4">Sortase</fullName>
    </submittedName>
</protein>
<dbReference type="Gene3D" id="2.40.260.10">
    <property type="entry name" value="Sortase"/>
    <property type="match status" value="1"/>
</dbReference>